<feature type="region of interest" description="Disordered" evidence="1">
    <location>
        <begin position="96"/>
        <end position="145"/>
    </location>
</feature>
<dbReference type="Proteomes" id="UP001341281">
    <property type="component" value="Chromosome 10"/>
</dbReference>
<feature type="compositionally biased region" description="Basic residues" evidence="1">
    <location>
        <begin position="132"/>
        <end position="145"/>
    </location>
</feature>
<name>A0AAQ3UPH2_PASNO</name>
<feature type="compositionally biased region" description="Polar residues" evidence="1">
    <location>
        <begin position="29"/>
        <end position="45"/>
    </location>
</feature>
<protein>
    <submittedName>
        <fullName evidence="2">Uncharacterized protein</fullName>
    </submittedName>
</protein>
<keyword evidence="3" id="KW-1185">Reference proteome</keyword>
<evidence type="ECO:0000256" key="1">
    <source>
        <dbReference type="SAM" id="MobiDB-lite"/>
    </source>
</evidence>
<accession>A0AAQ3UPH2</accession>
<feature type="region of interest" description="Disordered" evidence="1">
    <location>
        <begin position="1"/>
        <end position="49"/>
    </location>
</feature>
<reference evidence="2 3" key="1">
    <citation type="submission" date="2024-02" db="EMBL/GenBank/DDBJ databases">
        <title>High-quality chromosome-scale genome assembly of Pensacola bahiagrass (Paspalum notatum Flugge var. saurae).</title>
        <authorList>
            <person name="Vega J.M."/>
            <person name="Podio M."/>
            <person name="Orjuela J."/>
            <person name="Siena L.A."/>
            <person name="Pessino S.C."/>
            <person name="Combes M.C."/>
            <person name="Mariac C."/>
            <person name="Albertini E."/>
            <person name="Pupilli F."/>
            <person name="Ortiz J.P.A."/>
            <person name="Leblanc O."/>
        </authorList>
    </citation>
    <scope>NUCLEOTIDE SEQUENCE [LARGE SCALE GENOMIC DNA]</scope>
    <source>
        <strain evidence="2">R1</strain>
        <tissue evidence="2">Leaf</tissue>
    </source>
</reference>
<evidence type="ECO:0000313" key="2">
    <source>
        <dbReference type="EMBL" id="WVZ95940.1"/>
    </source>
</evidence>
<dbReference type="AlphaFoldDB" id="A0AAQ3UPH2"/>
<dbReference type="EMBL" id="CP144754">
    <property type="protein sequence ID" value="WVZ95940.1"/>
    <property type="molecule type" value="Genomic_DNA"/>
</dbReference>
<organism evidence="2 3">
    <name type="scientific">Paspalum notatum var. saurae</name>
    <dbReference type="NCBI Taxonomy" id="547442"/>
    <lineage>
        <taxon>Eukaryota</taxon>
        <taxon>Viridiplantae</taxon>
        <taxon>Streptophyta</taxon>
        <taxon>Embryophyta</taxon>
        <taxon>Tracheophyta</taxon>
        <taxon>Spermatophyta</taxon>
        <taxon>Magnoliopsida</taxon>
        <taxon>Liliopsida</taxon>
        <taxon>Poales</taxon>
        <taxon>Poaceae</taxon>
        <taxon>PACMAD clade</taxon>
        <taxon>Panicoideae</taxon>
        <taxon>Andropogonodae</taxon>
        <taxon>Paspaleae</taxon>
        <taxon>Paspalinae</taxon>
        <taxon>Paspalum</taxon>
    </lineage>
</organism>
<gene>
    <name evidence="2" type="ORF">U9M48_041641</name>
</gene>
<proteinExistence type="predicted"/>
<sequence length="145" mass="16618">MPPMDPASSSYTPMHPSLQHVTPMDPPSMSYTPMGTSLQPQSSMPYQPMGLRRCRSRRSVHGRQDLTYLKAYKPPNFSDLEHDQPISLALHRRGAPLFPTQRPHRPTVEQIRPHRVHRSPDPLTYSVGHVHTQQRAKRGRSRRDG</sequence>
<evidence type="ECO:0000313" key="3">
    <source>
        <dbReference type="Proteomes" id="UP001341281"/>
    </source>
</evidence>